<evidence type="ECO:0000259" key="3">
    <source>
        <dbReference type="Pfam" id="PF02272"/>
    </source>
</evidence>
<protein>
    <submittedName>
        <fullName evidence="4">NanoRNase/pAp phosphatase, hydrolyzes c-di-AMP and oligoRNAs</fullName>
    </submittedName>
</protein>
<feature type="domain" description="DDH" evidence="1">
    <location>
        <begin position="154"/>
        <end position="299"/>
    </location>
</feature>
<dbReference type="Pfam" id="PF02272">
    <property type="entry name" value="DHHA1"/>
    <property type="match status" value="1"/>
</dbReference>
<dbReference type="OrthoDB" id="350705at2157"/>
<proteinExistence type="predicted"/>
<dbReference type="SUPFAM" id="SSF64182">
    <property type="entry name" value="DHH phosphoesterases"/>
    <property type="match status" value="1"/>
</dbReference>
<dbReference type="InterPro" id="IPR051319">
    <property type="entry name" value="Oligoribo/pAp-PDE_c-di-AMP_PDE"/>
</dbReference>
<evidence type="ECO:0000259" key="1">
    <source>
        <dbReference type="Pfam" id="PF01368"/>
    </source>
</evidence>
<dbReference type="PANTHER" id="PTHR47618:SF1">
    <property type="entry name" value="BIFUNCTIONAL OLIGORIBONUCLEASE AND PAP PHOSPHATASE NRNA"/>
    <property type="match status" value="1"/>
</dbReference>
<dbReference type="Pfam" id="PF01368">
    <property type="entry name" value="DHH"/>
    <property type="match status" value="1"/>
</dbReference>
<feature type="domain" description="RCK N-terminal" evidence="2">
    <location>
        <begin position="5"/>
        <end position="98"/>
    </location>
</feature>
<dbReference type="GO" id="GO:0006813">
    <property type="term" value="P:potassium ion transport"/>
    <property type="evidence" value="ECO:0007669"/>
    <property type="project" value="InterPro"/>
</dbReference>
<dbReference type="AlphaFoldDB" id="A0A285NWQ0"/>
<organism evidence="4 5">
    <name type="scientific">Natronoarchaeum philippinense</name>
    <dbReference type="NCBI Taxonomy" id="558529"/>
    <lineage>
        <taxon>Archaea</taxon>
        <taxon>Methanobacteriati</taxon>
        <taxon>Methanobacteriota</taxon>
        <taxon>Stenosarchaea group</taxon>
        <taxon>Halobacteria</taxon>
        <taxon>Halobacteriales</taxon>
        <taxon>Natronoarchaeaceae</taxon>
    </lineage>
</organism>
<dbReference type="Gene3D" id="3.40.50.720">
    <property type="entry name" value="NAD(P)-binding Rossmann-like Domain"/>
    <property type="match status" value="1"/>
</dbReference>
<reference evidence="4 5" key="1">
    <citation type="submission" date="2017-09" db="EMBL/GenBank/DDBJ databases">
        <authorList>
            <person name="Ehlers B."/>
            <person name="Leendertz F.H."/>
        </authorList>
    </citation>
    <scope>NUCLEOTIDE SEQUENCE [LARGE SCALE GENOMIC DNA]</scope>
    <source>
        <strain evidence="4 5">DSM 27208</strain>
    </source>
</reference>
<dbReference type="RefSeq" id="WP_097009096.1">
    <property type="nucleotide sequence ID" value="NZ_OBEJ01000002.1"/>
</dbReference>
<dbReference type="InterPro" id="IPR036291">
    <property type="entry name" value="NAD(P)-bd_dom_sf"/>
</dbReference>
<keyword evidence="5" id="KW-1185">Reference proteome</keyword>
<dbReference type="InterPro" id="IPR003156">
    <property type="entry name" value="DHHA1_dom"/>
</dbReference>
<dbReference type="InterPro" id="IPR001667">
    <property type="entry name" value="DDH_dom"/>
</dbReference>
<dbReference type="Proteomes" id="UP000219453">
    <property type="component" value="Unassembled WGS sequence"/>
</dbReference>
<evidence type="ECO:0000259" key="2">
    <source>
        <dbReference type="Pfam" id="PF02254"/>
    </source>
</evidence>
<dbReference type="EMBL" id="OBEJ01000002">
    <property type="protein sequence ID" value="SNZ13467.1"/>
    <property type="molecule type" value="Genomic_DNA"/>
</dbReference>
<dbReference type="InterPro" id="IPR038763">
    <property type="entry name" value="DHH_sf"/>
</dbReference>
<dbReference type="InterPro" id="IPR003148">
    <property type="entry name" value="RCK_N"/>
</dbReference>
<feature type="domain" description="DHHA1" evidence="3">
    <location>
        <begin position="358"/>
        <end position="461"/>
    </location>
</feature>
<dbReference type="SUPFAM" id="SSF51735">
    <property type="entry name" value="NAD(P)-binding Rossmann-fold domains"/>
    <property type="match status" value="1"/>
</dbReference>
<evidence type="ECO:0000313" key="5">
    <source>
        <dbReference type="Proteomes" id="UP000219453"/>
    </source>
</evidence>
<dbReference type="Pfam" id="PF02254">
    <property type="entry name" value="TrkA_N"/>
    <property type="match status" value="1"/>
</dbReference>
<dbReference type="PANTHER" id="PTHR47618">
    <property type="entry name" value="BIFUNCTIONAL OLIGORIBONUCLEASE AND PAP PHOSPHATASE NRNA"/>
    <property type="match status" value="1"/>
</dbReference>
<dbReference type="GO" id="GO:0003676">
    <property type="term" value="F:nucleic acid binding"/>
    <property type="evidence" value="ECO:0007669"/>
    <property type="project" value="InterPro"/>
</dbReference>
<dbReference type="Gene3D" id="3.90.1640.10">
    <property type="entry name" value="inorganic pyrophosphatase (n-terminal core)"/>
    <property type="match status" value="1"/>
</dbReference>
<accession>A0A285NWQ0</accession>
<evidence type="ECO:0000313" key="4">
    <source>
        <dbReference type="EMBL" id="SNZ13467.1"/>
    </source>
</evidence>
<gene>
    <name evidence="4" type="ORF">SAMN06269185_2203</name>
</gene>
<sequence length="511" mass="54973">MVTRLVLGSGAVCQALVERVVESGGRLRVITDDTERIDTLRGDGRRVTDADPTDPETLESAHPDAEVVFVGSDDPARNATIARVARTVYPGALIVAYTGYRPSDAQRRRIDRHADQLIDPGTATADRVLELVSGDTGKRARELRRTLQSIEGPIAVVAHDNPDPDAIASALALTQLAGAVGADAEACYYGDISHQENRALVNLLDLDLRRLDPDDPEHLSEFEGFALVDHSRPGVNDQLPETLSVDVVIDHHPPRGPVDADFVDLRHSVGATSTLLTEYFTEFGLEIDETVATALLYGIRIDTWDFTREVSQSDFEAAGTLVPHADIALLERVESPNVSGDTLETVASAIRNRDQRGSILTSFVGELADRDALAQAADKLLDMDGVTTTVAFGLLDGVVYVSARAQGSSLDLGETLRLAYNQIGSAGGHTDMAGAQIPVGMLSTADEDGDAARDAIEAVIRDRFYDALRERPFELPQEHVSAIAEFDFPLRLADDSGGLAPDSGGEYVDEE</sequence>
<name>A0A285NWQ0_NATPI</name>